<comment type="caution">
    <text evidence="1">The sequence shown here is derived from an EMBL/GenBank/DDBJ whole genome shotgun (WGS) entry which is preliminary data.</text>
</comment>
<organism evidence="1 2">
    <name type="scientific">Hygrophoropsis aurantiaca</name>
    <dbReference type="NCBI Taxonomy" id="72124"/>
    <lineage>
        <taxon>Eukaryota</taxon>
        <taxon>Fungi</taxon>
        <taxon>Dikarya</taxon>
        <taxon>Basidiomycota</taxon>
        <taxon>Agaricomycotina</taxon>
        <taxon>Agaricomycetes</taxon>
        <taxon>Agaricomycetidae</taxon>
        <taxon>Boletales</taxon>
        <taxon>Coniophorineae</taxon>
        <taxon>Hygrophoropsidaceae</taxon>
        <taxon>Hygrophoropsis</taxon>
    </lineage>
</organism>
<gene>
    <name evidence="1" type="ORF">BJ138DRAFT_1109154</name>
</gene>
<accession>A0ACB8ARS7</accession>
<evidence type="ECO:0000313" key="1">
    <source>
        <dbReference type="EMBL" id="KAH7916012.1"/>
    </source>
</evidence>
<protein>
    <submittedName>
        <fullName evidence="1">Uncharacterized protein</fullName>
    </submittedName>
</protein>
<proteinExistence type="predicted"/>
<name>A0ACB8ARS7_9AGAM</name>
<keyword evidence="2" id="KW-1185">Reference proteome</keyword>
<dbReference type="EMBL" id="MU267594">
    <property type="protein sequence ID" value="KAH7916012.1"/>
    <property type="molecule type" value="Genomic_DNA"/>
</dbReference>
<sequence>MTKLNLFRSSKDEVPLAQVGPSCEDRRSVTLENISTEGHAMLVKAKPSTHPSNNVHTDGHPRSPPTFPVRDETVRLEKRLPQSSSAFFSAFGRGFRRDSKSTLANTSYSTRQTKQDVSSNEAVQHRQRSPVEQSPHSAKGNQCSMLRAERDNTDSASGPRVMSRSTLPQGKYFFKSTNGPPIEDPTEPPAQDKPRVNYLNVDIPHGNMDGRFFDL</sequence>
<dbReference type="Proteomes" id="UP000790377">
    <property type="component" value="Unassembled WGS sequence"/>
</dbReference>
<reference evidence="1" key="1">
    <citation type="journal article" date="2021" name="New Phytol.">
        <title>Evolutionary innovations through gain and loss of genes in the ectomycorrhizal Boletales.</title>
        <authorList>
            <person name="Wu G."/>
            <person name="Miyauchi S."/>
            <person name="Morin E."/>
            <person name="Kuo A."/>
            <person name="Drula E."/>
            <person name="Varga T."/>
            <person name="Kohler A."/>
            <person name="Feng B."/>
            <person name="Cao Y."/>
            <person name="Lipzen A."/>
            <person name="Daum C."/>
            <person name="Hundley H."/>
            <person name="Pangilinan J."/>
            <person name="Johnson J."/>
            <person name="Barry K."/>
            <person name="LaButti K."/>
            <person name="Ng V."/>
            <person name="Ahrendt S."/>
            <person name="Min B."/>
            <person name="Choi I.G."/>
            <person name="Park H."/>
            <person name="Plett J.M."/>
            <person name="Magnuson J."/>
            <person name="Spatafora J.W."/>
            <person name="Nagy L.G."/>
            <person name="Henrissat B."/>
            <person name="Grigoriev I.V."/>
            <person name="Yang Z.L."/>
            <person name="Xu J."/>
            <person name="Martin F.M."/>
        </authorList>
    </citation>
    <scope>NUCLEOTIDE SEQUENCE</scope>
    <source>
        <strain evidence="1">ATCC 28755</strain>
    </source>
</reference>
<evidence type="ECO:0000313" key="2">
    <source>
        <dbReference type="Proteomes" id="UP000790377"/>
    </source>
</evidence>